<feature type="region of interest" description="Disordered" evidence="10">
    <location>
        <begin position="1"/>
        <end position="30"/>
    </location>
</feature>
<protein>
    <submittedName>
        <fullName evidence="12">Polyamine-modulated factor 1</fullName>
    </submittedName>
</protein>
<comment type="subcellular location">
    <subcellularLocation>
        <location evidence="2">Chromosome</location>
        <location evidence="2">Centromere</location>
        <location evidence="2">Kinetochore</location>
    </subcellularLocation>
    <subcellularLocation>
        <location evidence="1">Nucleus</location>
    </subcellularLocation>
</comment>
<dbReference type="GO" id="GO:0000444">
    <property type="term" value="C:MIS12/MIND type complex"/>
    <property type="evidence" value="ECO:0007669"/>
    <property type="project" value="InterPro"/>
</dbReference>
<dbReference type="GeneID" id="105296344"/>
<dbReference type="PANTHER" id="PTHR15459">
    <property type="entry name" value="POLYAMINE-MODULATED FACTOR 1"/>
    <property type="match status" value="1"/>
</dbReference>
<dbReference type="CTD" id="11243"/>
<keyword evidence="7" id="KW-0539">Nucleus</keyword>
<evidence type="ECO:0000256" key="8">
    <source>
        <dbReference type="ARBA" id="ARBA00023306"/>
    </source>
</evidence>
<name>A0A6P6CRQ7_PTEVA</name>
<evidence type="ECO:0000256" key="4">
    <source>
        <dbReference type="ARBA" id="ARBA00022618"/>
    </source>
</evidence>
<dbReference type="RefSeq" id="XP_023390064.1">
    <property type="nucleotide sequence ID" value="XM_023534296.1"/>
</dbReference>
<proteinExistence type="predicted"/>
<keyword evidence="3" id="KW-0158">Chromosome</keyword>
<dbReference type="Proteomes" id="UP000515202">
    <property type="component" value="Unplaced"/>
</dbReference>
<dbReference type="InterPro" id="IPR007128">
    <property type="entry name" value="PMF1/Nnf1"/>
</dbReference>
<evidence type="ECO:0000256" key="7">
    <source>
        <dbReference type="ARBA" id="ARBA00023242"/>
    </source>
</evidence>
<keyword evidence="6" id="KW-0995">Kinetochore</keyword>
<dbReference type="Pfam" id="PF03980">
    <property type="entry name" value="Nnf1"/>
    <property type="match status" value="1"/>
</dbReference>
<keyword evidence="11" id="KW-1185">Reference proteome</keyword>
<organism evidence="11 12">
    <name type="scientific">Pteropus vampyrus</name>
    <name type="common">Large flying fox</name>
    <dbReference type="NCBI Taxonomy" id="132908"/>
    <lineage>
        <taxon>Eukaryota</taxon>
        <taxon>Metazoa</taxon>
        <taxon>Chordata</taxon>
        <taxon>Craniata</taxon>
        <taxon>Vertebrata</taxon>
        <taxon>Euteleostomi</taxon>
        <taxon>Mammalia</taxon>
        <taxon>Eutheria</taxon>
        <taxon>Laurasiatheria</taxon>
        <taxon>Chiroptera</taxon>
        <taxon>Yinpterochiroptera</taxon>
        <taxon>Pteropodoidea</taxon>
        <taxon>Pteropodidae</taxon>
        <taxon>Pteropodinae</taxon>
        <taxon>Pteropus</taxon>
    </lineage>
</organism>
<evidence type="ECO:0000256" key="10">
    <source>
        <dbReference type="SAM" id="MobiDB-lite"/>
    </source>
</evidence>
<dbReference type="PANTHER" id="PTHR15459:SF3">
    <property type="entry name" value="POLYAMINE-MODULATED FACTOR 1"/>
    <property type="match status" value="1"/>
</dbReference>
<evidence type="ECO:0000256" key="3">
    <source>
        <dbReference type="ARBA" id="ARBA00022454"/>
    </source>
</evidence>
<keyword evidence="8" id="KW-0131">Cell cycle</keyword>
<evidence type="ECO:0000256" key="2">
    <source>
        <dbReference type="ARBA" id="ARBA00004629"/>
    </source>
</evidence>
<dbReference type="GO" id="GO:0005634">
    <property type="term" value="C:nucleus"/>
    <property type="evidence" value="ECO:0007669"/>
    <property type="project" value="UniProtKB-SubCell"/>
</dbReference>
<evidence type="ECO:0000313" key="11">
    <source>
        <dbReference type="Proteomes" id="UP000515202"/>
    </source>
</evidence>
<keyword evidence="5" id="KW-0498">Mitosis</keyword>
<keyword evidence="4" id="KW-0132">Cell division</keyword>
<evidence type="ECO:0000256" key="9">
    <source>
        <dbReference type="ARBA" id="ARBA00023328"/>
    </source>
</evidence>
<evidence type="ECO:0000313" key="12">
    <source>
        <dbReference type="RefSeq" id="XP_023390064.1"/>
    </source>
</evidence>
<dbReference type="GO" id="GO:0007059">
    <property type="term" value="P:chromosome segregation"/>
    <property type="evidence" value="ECO:0007669"/>
    <property type="project" value="TreeGrafter"/>
</dbReference>
<reference evidence="12" key="1">
    <citation type="submission" date="2025-08" db="UniProtKB">
        <authorList>
            <consortium name="RefSeq"/>
        </authorList>
    </citation>
    <scope>IDENTIFICATION</scope>
    <source>
        <tissue evidence="12">Kidney</tissue>
    </source>
</reference>
<evidence type="ECO:0000256" key="6">
    <source>
        <dbReference type="ARBA" id="ARBA00022838"/>
    </source>
</evidence>
<sequence length="242" mass="26355">MAEASNAEAGGECAERGPEGPSPESVPPGTAVSRVKLLDTTVDTFLQKLVAAASFQRFTDCYQRFYQLQPEMTRRLYDKFITQLQTSVREEVAEIKAEGNLEAVLSTLDAIVEEGKAREEPACSGTPCSAGCRGRRWRTSSWRTPCGPDAGMWRRCSCRAGPSGRSGRWVPRPGDDCPVLPRVPASQLAPLPLCSLGPTCPARYLRLMQQSGSWSLRTPQTPSVPHACPFRGAEVAWGRVGE</sequence>
<dbReference type="AlphaFoldDB" id="A0A6P6CRQ7"/>
<gene>
    <name evidence="12" type="primary">PMF1</name>
</gene>
<dbReference type="OrthoDB" id="18453at2759"/>
<evidence type="ECO:0000256" key="1">
    <source>
        <dbReference type="ARBA" id="ARBA00004123"/>
    </source>
</evidence>
<keyword evidence="9" id="KW-0137">Centromere</keyword>
<dbReference type="KEGG" id="pvp:105296344"/>
<evidence type="ECO:0000256" key="5">
    <source>
        <dbReference type="ARBA" id="ARBA00022776"/>
    </source>
</evidence>
<dbReference type="GO" id="GO:0051301">
    <property type="term" value="P:cell division"/>
    <property type="evidence" value="ECO:0007669"/>
    <property type="project" value="UniProtKB-KW"/>
</dbReference>
<accession>A0A6P6CRQ7</accession>